<reference evidence="2 3" key="1">
    <citation type="journal article" date="2015" name="Genome Announc.">
        <title>Draft Genome Sequence and Gene Annotation of the Entomopathogenic Fungus Verticillium hemipterigenum.</title>
        <authorList>
            <person name="Horn F."/>
            <person name="Habel A."/>
            <person name="Scharf D.H."/>
            <person name="Dworschak J."/>
            <person name="Brakhage A.A."/>
            <person name="Guthke R."/>
            <person name="Hertweck C."/>
            <person name="Linde J."/>
        </authorList>
    </citation>
    <scope>NUCLEOTIDE SEQUENCE [LARGE SCALE GENOMIC DNA]</scope>
</reference>
<evidence type="ECO:0000313" key="2">
    <source>
        <dbReference type="EMBL" id="CEJ90902.1"/>
    </source>
</evidence>
<dbReference type="AlphaFoldDB" id="A0A0A1TLH0"/>
<gene>
    <name evidence="2" type="ORF">VHEMI06654</name>
</gene>
<name>A0A0A1TLH0_9HYPO</name>
<accession>A0A0A1TLH0</accession>
<proteinExistence type="predicted"/>
<dbReference type="Proteomes" id="UP000039046">
    <property type="component" value="Unassembled WGS sequence"/>
</dbReference>
<sequence length="226" mass="25640">MAAQTARSGSISYSQYSLPSPQSPGKSDSEIFDLISIPSPVMSRANIPRSYTKRHSFAAEASNPELSITELLDRLSNRSMNTLTELCRLERIAMSYGIRQHSTTLQKPLALAWIHHVTSNQLLSELRGLTTKYPFSADLLHEAHLRVRADSNNSSSWNLAWLCLTNIRDHGLVSMYAALEARRPEMWAGFRPSADEVAQLKACFEVEWNMALDVMLKHWQYPPTWY</sequence>
<evidence type="ECO:0000256" key="1">
    <source>
        <dbReference type="SAM" id="MobiDB-lite"/>
    </source>
</evidence>
<protein>
    <submittedName>
        <fullName evidence="2">Uncharacterized protein</fullName>
    </submittedName>
</protein>
<organism evidence="2 3">
    <name type="scientific">[Torrubiella] hemipterigena</name>
    <dbReference type="NCBI Taxonomy" id="1531966"/>
    <lineage>
        <taxon>Eukaryota</taxon>
        <taxon>Fungi</taxon>
        <taxon>Dikarya</taxon>
        <taxon>Ascomycota</taxon>
        <taxon>Pezizomycotina</taxon>
        <taxon>Sordariomycetes</taxon>
        <taxon>Hypocreomycetidae</taxon>
        <taxon>Hypocreales</taxon>
        <taxon>Clavicipitaceae</taxon>
        <taxon>Clavicipitaceae incertae sedis</taxon>
        <taxon>'Torrubiella' clade</taxon>
    </lineage>
</organism>
<feature type="compositionally biased region" description="Low complexity" evidence="1">
    <location>
        <begin position="8"/>
        <end position="25"/>
    </location>
</feature>
<keyword evidence="3" id="KW-1185">Reference proteome</keyword>
<dbReference type="OrthoDB" id="4932428at2759"/>
<dbReference type="HOGENOM" id="CLU_082453_0_0_1"/>
<feature type="region of interest" description="Disordered" evidence="1">
    <location>
        <begin position="1"/>
        <end position="29"/>
    </location>
</feature>
<dbReference type="EMBL" id="CDHN01000003">
    <property type="protein sequence ID" value="CEJ90902.1"/>
    <property type="molecule type" value="Genomic_DNA"/>
</dbReference>
<evidence type="ECO:0000313" key="3">
    <source>
        <dbReference type="Proteomes" id="UP000039046"/>
    </source>
</evidence>